<dbReference type="RefSeq" id="WP_234985447.1">
    <property type="nucleotide sequence ID" value="NZ_FNGO01000001.1"/>
</dbReference>
<keyword evidence="9" id="KW-1185">Reference proteome</keyword>
<feature type="transmembrane region" description="Helical" evidence="7">
    <location>
        <begin position="134"/>
        <end position="153"/>
    </location>
</feature>
<dbReference type="Gene3D" id="1.10.3470.10">
    <property type="entry name" value="ABC transporter involved in vitamin B12 uptake, BtuC"/>
    <property type="match status" value="1"/>
</dbReference>
<evidence type="ECO:0000256" key="5">
    <source>
        <dbReference type="ARBA" id="ARBA00023136"/>
    </source>
</evidence>
<dbReference type="EMBL" id="FNGO01000001">
    <property type="protein sequence ID" value="SDL09939.1"/>
    <property type="molecule type" value="Genomic_DNA"/>
</dbReference>
<gene>
    <name evidence="8" type="ORF">SAMN04488692_101156</name>
</gene>
<dbReference type="Pfam" id="PF00950">
    <property type="entry name" value="ABC-3"/>
    <property type="match status" value="1"/>
</dbReference>
<reference evidence="8 9" key="1">
    <citation type="submission" date="2016-10" db="EMBL/GenBank/DDBJ databases">
        <authorList>
            <person name="de Groot N.N."/>
        </authorList>
    </citation>
    <scope>NUCLEOTIDE SEQUENCE [LARGE SCALE GENOMIC DNA]</scope>
    <source>
        <strain evidence="8 9">SLAS-1</strain>
    </source>
</reference>
<keyword evidence="6" id="KW-0813">Transport</keyword>
<feature type="transmembrane region" description="Helical" evidence="7">
    <location>
        <begin position="220"/>
        <end position="238"/>
    </location>
</feature>
<dbReference type="GO" id="GO:0043190">
    <property type="term" value="C:ATP-binding cassette (ABC) transporter complex"/>
    <property type="evidence" value="ECO:0007669"/>
    <property type="project" value="InterPro"/>
</dbReference>
<comment type="similarity">
    <text evidence="2 6">Belongs to the ABC-3 integral membrane protein family.</text>
</comment>
<evidence type="ECO:0000256" key="2">
    <source>
        <dbReference type="ARBA" id="ARBA00008034"/>
    </source>
</evidence>
<comment type="subcellular location">
    <subcellularLocation>
        <location evidence="6">Cell membrane</location>
        <topology evidence="6">Multi-pass membrane protein</topology>
    </subcellularLocation>
    <subcellularLocation>
        <location evidence="1">Membrane</location>
        <topology evidence="1">Multi-pass membrane protein</topology>
    </subcellularLocation>
</comment>
<dbReference type="SUPFAM" id="SSF81345">
    <property type="entry name" value="ABC transporter involved in vitamin B12 uptake, BtuC"/>
    <property type="match status" value="1"/>
</dbReference>
<name>A0A1G9HAL6_9FIRM</name>
<evidence type="ECO:0000313" key="8">
    <source>
        <dbReference type="EMBL" id="SDL09939.1"/>
    </source>
</evidence>
<sequence>MNFITEILAFSFMRRALLAGNLIGIIAPLVGVFLNLRRLSLLGHTLSHVALAGVALGIYLGVYPIYTAIIISIIAALAVEKLRRDYQNYAELALAVVLATGLGLAVILISAAEQTAGIHSYLFGSISLVASRDIYTIIPLFFLILAVIARYYYGFFYLAFDEEEARLAGVPVGFLNTVFMIIVSITVALSIRIVGALLISSLITIPVATGMLIGSSFQRTVIISIAAGIISVNLGLIFSFQLDIAPGGTIILVSVMLLAAVLSWQRLQE</sequence>
<keyword evidence="5 7" id="KW-0472">Membrane</keyword>
<dbReference type="AlphaFoldDB" id="A0A1G9HAL6"/>
<dbReference type="PANTHER" id="PTHR30477">
    <property type="entry name" value="ABC-TRANSPORTER METAL-BINDING PROTEIN"/>
    <property type="match status" value="1"/>
</dbReference>
<evidence type="ECO:0000256" key="4">
    <source>
        <dbReference type="ARBA" id="ARBA00022989"/>
    </source>
</evidence>
<dbReference type="InterPro" id="IPR001626">
    <property type="entry name" value="ABC_TroCD"/>
</dbReference>
<feature type="transmembrane region" description="Helical" evidence="7">
    <location>
        <begin position="56"/>
        <end position="79"/>
    </location>
</feature>
<dbReference type="PANTHER" id="PTHR30477:SF0">
    <property type="entry name" value="METAL TRANSPORT SYSTEM MEMBRANE PROTEIN TM_0125-RELATED"/>
    <property type="match status" value="1"/>
</dbReference>
<dbReference type="STRING" id="321763.SAMN04488692_101156"/>
<evidence type="ECO:0000256" key="7">
    <source>
        <dbReference type="SAM" id="Phobius"/>
    </source>
</evidence>
<feature type="transmembrane region" description="Helical" evidence="7">
    <location>
        <begin position="193"/>
        <end position="213"/>
    </location>
</feature>
<dbReference type="InterPro" id="IPR037294">
    <property type="entry name" value="ABC_BtuC-like"/>
</dbReference>
<evidence type="ECO:0000256" key="3">
    <source>
        <dbReference type="ARBA" id="ARBA00022692"/>
    </source>
</evidence>
<evidence type="ECO:0000256" key="1">
    <source>
        <dbReference type="ARBA" id="ARBA00004141"/>
    </source>
</evidence>
<feature type="transmembrane region" description="Helical" evidence="7">
    <location>
        <begin position="244"/>
        <end position="264"/>
    </location>
</feature>
<proteinExistence type="inferred from homology"/>
<dbReference type="GO" id="GO:0055085">
    <property type="term" value="P:transmembrane transport"/>
    <property type="evidence" value="ECO:0007669"/>
    <property type="project" value="InterPro"/>
</dbReference>
<accession>A0A1G9HAL6</accession>
<evidence type="ECO:0000256" key="6">
    <source>
        <dbReference type="RuleBase" id="RU003943"/>
    </source>
</evidence>
<feature type="transmembrane region" description="Helical" evidence="7">
    <location>
        <begin position="16"/>
        <end position="36"/>
    </location>
</feature>
<keyword evidence="3 6" id="KW-0812">Transmembrane</keyword>
<feature type="transmembrane region" description="Helical" evidence="7">
    <location>
        <begin position="165"/>
        <end position="187"/>
    </location>
</feature>
<organism evidence="8 9">
    <name type="scientific">Halarsenatibacter silvermanii</name>
    <dbReference type="NCBI Taxonomy" id="321763"/>
    <lineage>
        <taxon>Bacteria</taxon>
        <taxon>Bacillati</taxon>
        <taxon>Bacillota</taxon>
        <taxon>Clostridia</taxon>
        <taxon>Halanaerobiales</taxon>
        <taxon>Halarsenatibacteraceae</taxon>
        <taxon>Halarsenatibacter</taxon>
    </lineage>
</organism>
<feature type="transmembrane region" description="Helical" evidence="7">
    <location>
        <begin position="91"/>
        <end position="112"/>
    </location>
</feature>
<keyword evidence="4 7" id="KW-1133">Transmembrane helix</keyword>
<evidence type="ECO:0000313" key="9">
    <source>
        <dbReference type="Proteomes" id="UP000199476"/>
    </source>
</evidence>
<dbReference type="GO" id="GO:0010043">
    <property type="term" value="P:response to zinc ion"/>
    <property type="evidence" value="ECO:0007669"/>
    <property type="project" value="TreeGrafter"/>
</dbReference>
<dbReference type="Proteomes" id="UP000199476">
    <property type="component" value="Unassembled WGS sequence"/>
</dbReference>
<protein>
    <submittedName>
        <fullName evidence="8">Zinc transport system permease protein</fullName>
    </submittedName>
</protein>